<dbReference type="GeneID" id="84590493"/>
<name>A0AAJ8E3H0_ASPNG</name>
<gene>
    <name evidence="1" type="ORF">An02g11850</name>
</gene>
<dbReference type="VEuPathDB" id="FungiDB:An02g11850"/>
<organism evidence="1">
    <name type="scientific">Aspergillus niger</name>
    <dbReference type="NCBI Taxonomy" id="5061"/>
    <lineage>
        <taxon>Eukaryota</taxon>
        <taxon>Fungi</taxon>
        <taxon>Dikarya</taxon>
        <taxon>Ascomycota</taxon>
        <taxon>Pezizomycotina</taxon>
        <taxon>Eurotiomycetes</taxon>
        <taxon>Eurotiomycetidae</taxon>
        <taxon>Eurotiales</taxon>
        <taxon>Aspergillaceae</taxon>
        <taxon>Aspergillus</taxon>
        <taxon>Aspergillus subgen. Circumdati</taxon>
    </lineage>
</organism>
<reference evidence="1" key="2">
    <citation type="submission" date="2025-08" db="UniProtKB">
        <authorList>
            <consortium name="RefSeq"/>
        </authorList>
    </citation>
    <scope>IDENTIFICATION</scope>
</reference>
<sequence length="94" mass="11131">MAKSIPAVRLTVWFREIFMAVEALVRVTERYTELRFREIRKQRQERWRGALVMRVAIIDSNGFPRIKVERSGIAQGLFRTRTLVLTPRSGLLWE</sequence>
<evidence type="ECO:0000313" key="1">
    <source>
        <dbReference type="RefSeq" id="XP_059606033.1"/>
    </source>
</evidence>
<reference evidence="1" key="1">
    <citation type="submission" date="2025-02" db="EMBL/GenBank/DDBJ databases">
        <authorList>
            <consortium name="NCBI Genome Project"/>
        </authorList>
    </citation>
    <scope>NUCLEOTIDE SEQUENCE</scope>
</reference>
<protein>
    <submittedName>
        <fullName evidence="1">Uncharacterized protein</fullName>
    </submittedName>
</protein>
<dbReference type="AlphaFoldDB" id="A0AAJ8E3H0"/>
<proteinExistence type="predicted"/>
<accession>A0AAJ8E3H0</accession>
<dbReference type="RefSeq" id="XP_059606033.1">
    <property type="nucleotide sequence ID" value="XM_059746654.1"/>
</dbReference>
<dbReference type="KEGG" id="ang:An02g11850"/>